<evidence type="ECO:0000256" key="3">
    <source>
        <dbReference type="SAM" id="SignalP"/>
    </source>
</evidence>
<dbReference type="AlphaFoldDB" id="A0A6A4W1K2"/>
<keyword evidence="5" id="KW-1185">Reference proteome</keyword>
<sequence>MSIVVWSLLLTAVAAAAADPTPPLQVVLYYESLCPDCQAFVSGSFAEAVARRARDPERHTGALGVRHRPRRTAPAAGRFSVSTAQAECRGNKLHACGVYLAPSPAVSVDFSICLESQMAGEQCAQQTGLDWLSLTDCQLRRDTDQLMIPYRDMTDAARPEIVEVPTVSVDGRQEHQGQMLDDFLGYVCSVWQGDTPDGCPPAR</sequence>
<dbReference type="PANTHER" id="PTHR13234:SF71">
    <property type="entry name" value="GAMMA-INTERFERON-INDUCIBLE LYSOSOMAL THIOL REDUCTASE-LIKE PROTEIN"/>
    <property type="match status" value="1"/>
</dbReference>
<proteinExistence type="inferred from homology"/>
<gene>
    <name evidence="4" type="primary">GILT</name>
    <name evidence="4" type="ORF">FJT64_003068</name>
</gene>
<dbReference type="InterPro" id="IPR004911">
    <property type="entry name" value="Interferon-induced_GILT"/>
</dbReference>
<feature type="signal peptide" evidence="3">
    <location>
        <begin position="1"/>
        <end position="18"/>
    </location>
</feature>
<dbReference type="Proteomes" id="UP000440578">
    <property type="component" value="Unassembled WGS sequence"/>
</dbReference>
<keyword evidence="3" id="KW-0732">Signal</keyword>
<dbReference type="GO" id="GO:0016671">
    <property type="term" value="F:oxidoreductase activity, acting on a sulfur group of donors, disulfide as acceptor"/>
    <property type="evidence" value="ECO:0007669"/>
    <property type="project" value="InterPro"/>
</dbReference>
<protein>
    <submittedName>
        <fullName evidence="4">Gamma-interferon-responsive lysosomal thiol protein</fullName>
    </submittedName>
</protein>
<evidence type="ECO:0000256" key="2">
    <source>
        <dbReference type="ARBA" id="ARBA00023180"/>
    </source>
</evidence>
<reference evidence="4 5" key="1">
    <citation type="submission" date="2019-07" db="EMBL/GenBank/DDBJ databases">
        <title>Draft genome assembly of a fouling barnacle, Amphibalanus amphitrite (Darwin, 1854): The first reference genome for Thecostraca.</title>
        <authorList>
            <person name="Kim W."/>
        </authorList>
    </citation>
    <scope>NUCLEOTIDE SEQUENCE [LARGE SCALE GENOMIC DNA]</scope>
    <source>
        <strain evidence="4">SNU_AA5</strain>
        <tissue evidence="4">Soma without cirri and trophi</tissue>
    </source>
</reference>
<evidence type="ECO:0000313" key="4">
    <source>
        <dbReference type="EMBL" id="KAF0301857.1"/>
    </source>
</evidence>
<evidence type="ECO:0000256" key="1">
    <source>
        <dbReference type="ARBA" id="ARBA00005679"/>
    </source>
</evidence>
<comment type="similarity">
    <text evidence="1">Belongs to the GILT family.</text>
</comment>
<name>A0A6A4W1K2_AMPAM</name>
<evidence type="ECO:0000313" key="5">
    <source>
        <dbReference type="Proteomes" id="UP000440578"/>
    </source>
</evidence>
<dbReference type="Pfam" id="PF03227">
    <property type="entry name" value="GILT"/>
    <property type="match status" value="1"/>
</dbReference>
<accession>A0A6A4W1K2</accession>
<keyword evidence="2" id="KW-0325">Glycoprotein</keyword>
<feature type="chain" id="PRO_5025594767" evidence="3">
    <location>
        <begin position="19"/>
        <end position="203"/>
    </location>
</feature>
<dbReference type="EMBL" id="VIIS01001115">
    <property type="protein sequence ID" value="KAF0301857.1"/>
    <property type="molecule type" value="Genomic_DNA"/>
</dbReference>
<comment type="caution">
    <text evidence="4">The sequence shown here is derived from an EMBL/GenBank/DDBJ whole genome shotgun (WGS) entry which is preliminary data.</text>
</comment>
<dbReference type="OrthoDB" id="958254at2759"/>
<dbReference type="PANTHER" id="PTHR13234">
    <property type="entry name" value="GAMMA-INTERFERON INDUCIBLE LYSOSOMAL THIOL REDUCTASE GILT"/>
    <property type="match status" value="1"/>
</dbReference>
<organism evidence="4 5">
    <name type="scientific">Amphibalanus amphitrite</name>
    <name type="common">Striped barnacle</name>
    <name type="synonym">Balanus amphitrite</name>
    <dbReference type="NCBI Taxonomy" id="1232801"/>
    <lineage>
        <taxon>Eukaryota</taxon>
        <taxon>Metazoa</taxon>
        <taxon>Ecdysozoa</taxon>
        <taxon>Arthropoda</taxon>
        <taxon>Crustacea</taxon>
        <taxon>Multicrustacea</taxon>
        <taxon>Cirripedia</taxon>
        <taxon>Thoracica</taxon>
        <taxon>Thoracicalcarea</taxon>
        <taxon>Balanomorpha</taxon>
        <taxon>Balanoidea</taxon>
        <taxon>Balanidae</taxon>
        <taxon>Amphibalaninae</taxon>
        <taxon>Amphibalanus</taxon>
    </lineage>
</organism>